<dbReference type="EMBL" id="AP024563">
    <property type="protein sequence ID" value="BCU05530.1"/>
    <property type="molecule type" value="Genomic_DNA"/>
</dbReference>
<dbReference type="Proteomes" id="UP000680679">
    <property type="component" value="Chromosome"/>
</dbReference>
<organism evidence="1 2">
    <name type="scientific">Allochromatium tepidum</name>
    <dbReference type="NCBI Taxonomy" id="553982"/>
    <lineage>
        <taxon>Bacteria</taxon>
        <taxon>Pseudomonadati</taxon>
        <taxon>Pseudomonadota</taxon>
        <taxon>Gammaproteobacteria</taxon>
        <taxon>Chromatiales</taxon>
        <taxon>Chromatiaceae</taxon>
        <taxon>Allochromatium</taxon>
    </lineage>
</organism>
<name>A0ABM7QIE1_9GAMM</name>
<accession>A0ABM7QIE1</accession>
<evidence type="ECO:0000313" key="2">
    <source>
        <dbReference type="Proteomes" id="UP000680679"/>
    </source>
</evidence>
<keyword evidence="2" id="KW-1185">Reference proteome</keyword>
<evidence type="ECO:0000313" key="1">
    <source>
        <dbReference type="EMBL" id="BCU05530.1"/>
    </source>
</evidence>
<sequence>MITRDATRSSVRHTWAIQRHRRHRPTSAPTAEAVAERLSELVHPATLAQVGYFQRLGLRARGLTLPVMMGLVLGRLWRRIGSINELVRVVQRERLLWVEPLRDLTQPAVAQRLRGLPAELFERVLNSLLPVLQARWQARQRPVPPVVAWAHAHYTAVLIAAGATLDVWRRKLGWLREAPVAPLAGRMMALLDLTTRLPRRVWYDADPARP</sequence>
<proteinExistence type="predicted"/>
<gene>
    <name evidence="1" type="ORF">Atep_02070</name>
</gene>
<evidence type="ECO:0008006" key="3">
    <source>
        <dbReference type="Google" id="ProtNLM"/>
    </source>
</evidence>
<protein>
    <recommendedName>
        <fullName evidence="3">Transposase</fullName>
    </recommendedName>
</protein>
<reference evidence="1 2" key="1">
    <citation type="submission" date="2021-04" db="EMBL/GenBank/DDBJ databases">
        <title>Complete genome sequencing of Allochromatium tepidum strain NZ.</title>
        <authorList>
            <person name="Tsukatani Y."/>
            <person name="Mori H."/>
        </authorList>
    </citation>
    <scope>NUCLEOTIDE SEQUENCE [LARGE SCALE GENOMIC DNA]</scope>
    <source>
        <strain evidence="1 2">NZ</strain>
    </source>
</reference>